<evidence type="ECO:0000313" key="1">
    <source>
        <dbReference type="EMBL" id="GHP06536.1"/>
    </source>
</evidence>
<proteinExistence type="predicted"/>
<name>A0A830HGS0_9CHLO</name>
<gene>
    <name evidence="1" type="ORF">PPROV_000528100</name>
</gene>
<protein>
    <submittedName>
        <fullName evidence="1">Uncharacterized protein</fullName>
    </submittedName>
</protein>
<sequence>MVAAGASPASLASLAASLARTQADLQHARSGGGAFADLDPAVPAVAFTKTCAQQVPAGQAERSLLEPSTSARDVKQPSPDVDVLLIDYDTQDDKPCSSRSILIAQPTQACKRRKVSFNHDDDHEQSDDEKKTQIAQAELEETINRTICIIKISYACM</sequence>
<dbReference type="Proteomes" id="UP000660262">
    <property type="component" value="Unassembled WGS sequence"/>
</dbReference>
<organism evidence="1 2">
    <name type="scientific">Pycnococcus provasolii</name>
    <dbReference type="NCBI Taxonomy" id="41880"/>
    <lineage>
        <taxon>Eukaryota</taxon>
        <taxon>Viridiplantae</taxon>
        <taxon>Chlorophyta</taxon>
        <taxon>Pseudoscourfieldiophyceae</taxon>
        <taxon>Pseudoscourfieldiales</taxon>
        <taxon>Pycnococcaceae</taxon>
        <taxon>Pycnococcus</taxon>
    </lineage>
</organism>
<comment type="caution">
    <text evidence="1">The sequence shown here is derived from an EMBL/GenBank/DDBJ whole genome shotgun (WGS) entry which is preliminary data.</text>
</comment>
<keyword evidence="2" id="KW-1185">Reference proteome</keyword>
<accession>A0A830HGS0</accession>
<reference evidence="1" key="1">
    <citation type="submission" date="2020-10" db="EMBL/GenBank/DDBJ databases">
        <title>Unveiling of a novel bifunctional photoreceptor, Dualchrome1, isolated from a cosmopolitan green alga.</title>
        <authorList>
            <person name="Suzuki S."/>
            <person name="Kawachi M."/>
        </authorList>
    </citation>
    <scope>NUCLEOTIDE SEQUENCE</scope>
    <source>
        <strain evidence="1">NIES 2893</strain>
    </source>
</reference>
<evidence type="ECO:0000313" key="2">
    <source>
        <dbReference type="Proteomes" id="UP000660262"/>
    </source>
</evidence>
<dbReference type="EMBL" id="BNJQ01000013">
    <property type="protein sequence ID" value="GHP06536.1"/>
    <property type="molecule type" value="Genomic_DNA"/>
</dbReference>
<dbReference type="AlphaFoldDB" id="A0A830HGS0"/>